<comment type="caution">
    <text evidence="3">The sequence shown here is derived from an EMBL/GenBank/DDBJ whole genome shotgun (WGS) entry which is preliminary data.</text>
</comment>
<accession>A0A9P6GTY0</accession>
<dbReference type="OrthoDB" id="10497131at2759"/>
<organism evidence="3 4">
    <name type="scientific">Paraphaeosphaeria minitans</name>
    <dbReference type="NCBI Taxonomy" id="565426"/>
    <lineage>
        <taxon>Eukaryota</taxon>
        <taxon>Fungi</taxon>
        <taxon>Dikarya</taxon>
        <taxon>Ascomycota</taxon>
        <taxon>Pezizomycotina</taxon>
        <taxon>Dothideomycetes</taxon>
        <taxon>Pleosporomycetidae</taxon>
        <taxon>Pleosporales</taxon>
        <taxon>Massarineae</taxon>
        <taxon>Didymosphaeriaceae</taxon>
        <taxon>Paraphaeosphaeria</taxon>
    </lineage>
</organism>
<keyword evidence="4" id="KW-1185">Reference proteome</keyword>
<proteinExistence type="predicted"/>
<reference evidence="3" key="1">
    <citation type="journal article" date="2020" name="Mol. Plant Microbe Interact.">
        <title>Genome Sequence of the Biocontrol Agent Coniothyrium minitans strain Conio (IMI 134523).</title>
        <authorList>
            <person name="Patel D."/>
            <person name="Shittu T.A."/>
            <person name="Baroncelli R."/>
            <person name="Muthumeenakshi S."/>
            <person name="Osborne T.H."/>
            <person name="Janganan T.K."/>
            <person name="Sreenivasaprasad S."/>
        </authorList>
    </citation>
    <scope>NUCLEOTIDE SEQUENCE</scope>
    <source>
        <strain evidence="3">Conio</strain>
    </source>
</reference>
<dbReference type="Proteomes" id="UP000756921">
    <property type="component" value="Unassembled WGS sequence"/>
</dbReference>
<keyword evidence="2" id="KW-0732">Signal</keyword>
<evidence type="ECO:0000313" key="4">
    <source>
        <dbReference type="Proteomes" id="UP000756921"/>
    </source>
</evidence>
<evidence type="ECO:0000313" key="3">
    <source>
        <dbReference type="EMBL" id="KAF9740480.1"/>
    </source>
</evidence>
<sequence>MKLSHLPIIPSLAILSSLPAVIMVASSSPQDPAIDVAAFKSDSALNALFADLGAVLNKPASDVQQHTLDALTTPEMNALLVRLKDGHGTTGDAEAQHGLDRAFRTAIEASLRTIGEERRFGEGDEKTKGKGQGDGAKEAKRDAAEGCVAYCVNIKTQSCALLEGTNPGEKSCAKETVREDCVESCKA</sequence>
<feature type="region of interest" description="Disordered" evidence="1">
    <location>
        <begin position="116"/>
        <end position="137"/>
    </location>
</feature>
<feature type="chain" id="PRO_5040424231" evidence="2">
    <location>
        <begin position="28"/>
        <end position="187"/>
    </location>
</feature>
<protein>
    <submittedName>
        <fullName evidence="3">Uncharacterized protein</fullName>
    </submittedName>
</protein>
<feature type="compositionally biased region" description="Basic and acidic residues" evidence="1">
    <location>
        <begin position="116"/>
        <end position="128"/>
    </location>
</feature>
<dbReference type="AlphaFoldDB" id="A0A9P6GTY0"/>
<evidence type="ECO:0000256" key="2">
    <source>
        <dbReference type="SAM" id="SignalP"/>
    </source>
</evidence>
<gene>
    <name evidence="3" type="ORF">PMIN01_00019</name>
</gene>
<dbReference type="EMBL" id="WJXW01000001">
    <property type="protein sequence ID" value="KAF9740480.1"/>
    <property type="molecule type" value="Genomic_DNA"/>
</dbReference>
<name>A0A9P6GTY0_9PLEO</name>
<feature type="signal peptide" evidence="2">
    <location>
        <begin position="1"/>
        <end position="27"/>
    </location>
</feature>
<evidence type="ECO:0000256" key="1">
    <source>
        <dbReference type="SAM" id="MobiDB-lite"/>
    </source>
</evidence>